<dbReference type="RefSeq" id="WP_191615721.1">
    <property type="nucleotide sequence ID" value="NZ_JACYFG010000006.1"/>
</dbReference>
<dbReference type="SUPFAM" id="SSF49464">
    <property type="entry name" value="Carboxypeptidase regulatory domain-like"/>
    <property type="match status" value="1"/>
</dbReference>
<dbReference type="Pfam" id="PF07715">
    <property type="entry name" value="Plug"/>
    <property type="match status" value="1"/>
</dbReference>
<dbReference type="AlphaFoldDB" id="A0A927F6I0"/>
<dbReference type="Gene3D" id="2.60.40.1120">
    <property type="entry name" value="Carboxypeptidase-like, regulatory domain"/>
    <property type="match status" value="1"/>
</dbReference>
<dbReference type="InterPro" id="IPR010104">
    <property type="entry name" value="TonB_rcpt_bac"/>
</dbReference>
<dbReference type="InterPro" id="IPR037066">
    <property type="entry name" value="Plug_dom_sf"/>
</dbReference>
<dbReference type="PANTHER" id="PTHR40980:SF4">
    <property type="entry name" value="TONB-DEPENDENT RECEPTOR-LIKE BETA-BARREL DOMAIN-CONTAINING PROTEIN"/>
    <property type="match status" value="1"/>
</dbReference>
<dbReference type="PANTHER" id="PTHR40980">
    <property type="entry name" value="PLUG DOMAIN-CONTAINING PROTEIN"/>
    <property type="match status" value="1"/>
</dbReference>
<feature type="signal peptide" evidence="11">
    <location>
        <begin position="1"/>
        <end position="25"/>
    </location>
</feature>
<dbReference type="SUPFAM" id="SSF56935">
    <property type="entry name" value="Porins"/>
    <property type="match status" value="1"/>
</dbReference>
<accession>A0A927F6I0</accession>
<keyword evidence="5 9" id="KW-0798">TonB box</keyword>
<protein>
    <submittedName>
        <fullName evidence="14">TonB-dependent receptor</fullName>
    </submittedName>
</protein>
<dbReference type="EMBL" id="JACYFG010000006">
    <property type="protein sequence ID" value="MBD5778586.1"/>
    <property type="molecule type" value="Genomic_DNA"/>
</dbReference>
<dbReference type="PROSITE" id="PS52016">
    <property type="entry name" value="TONB_DEPENDENT_REC_3"/>
    <property type="match status" value="1"/>
</dbReference>
<evidence type="ECO:0000256" key="7">
    <source>
        <dbReference type="ARBA" id="ARBA00023237"/>
    </source>
</evidence>
<dbReference type="Proteomes" id="UP000622317">
    <property type="component" value="Unassembled WGS sequence"/>
</dbReference>
<dbReference type="NCBIfam" id="TIGR01782">
    <property type="entry name" value="TonB-Xanth-Caul"/>
    <property type="match status" value="1"/>
</dbReference>
<feature type="region of interest" description="Disordered" evidence="10">
    <location>
        <begin position="373"/>
        <end position="392"/>
    </location>
</feature>
<evidence type="ECO:0000256" key="6">
    <source>
        <dbReference type="ARBA" id="ARBA00023136"/>
    </source>
</evidence>
<dbReference type="InterPro" id="IPR012910">
    <property type="entry name" value="Plug_dom"/>
</dbReference>
<feature type="domain" description="TonB-dependent receptor-like beta-barrel" evidence="12">
    <location>
        <begin position="551"/>
        <end position="1031"/>
    </location>
</feature>
<evidence type="ECO:0000256" key="1">
    <source>
        <dbReference type="ARBA" id="ARBA00004571"/>
    </source>
</evidence>
<dbReference type="Pfam" id="PF13715">
    <property type="entry name" value="CarbopepD_reg_2"/>
    <property type="match status" value="1"/>
</dbReference>
<evidence type="ECO:0000259" key="12">
    <source>
        <dbReference type="Pfam" id="PF00593"/>
    </source>
</evidence>
<keyword evidence="6 8" id="KW-0472">Membrane</keyword>
<dbReference type="Pfam" id="PF00593">
    <property type="entry name" value="TonB_dep_Rec_b-barrel"/>
    <property type="match status" value="1"/>
</dbReference>
<evidence type="ECO:0000256" key="11">
    <source>
        <dbReference type="SAM" id="SignalP"/>
    </source>
</evidence>
<feature type="domain" description="TonB-dependent receptor plug" evidence="13">
    <location>
        <begin position="133"/>
        <end position="221"/>
    </location>
</feature>
<evidence type="ECO:0000256" key="3">
    <source>
        <dbReference type="ARBA" id="ARBA00022452"/>
    </source>
</evidence>
<evidence type="ECO:0000256" key="10">
    <source>
        <dbReference type="SAM" id="MobiDB-lite"/>
    </source>
</evidence>
<dbReference type="InterPro" id="IPR039426">
    <property type="entry name" value="TonB-dep_rcpt-like"/>
</dbReference>
<gene>
    <name evidence="14" type="ORF">IEN85_03725</name>
</gene>
<evidence type="ECO:0000256" key="4">
    <source>
        <dbReference type="ARBA" id="ARBA00022692"/>
    </source>
</evidence>
<evidence type="ECO:0000313" key="14">
    <source>
        <dbReference type="EMBL" id="MBD5778586.1"/>
    </source>
</evidence>
<organism evidence="14 15">
    <name type="scientific">Pelagicoccus enzymogenes</name>
    <dbReference type="NCBI Taxonomy" id="2773457"/>
    <lineage>
        <taxon>Bacteria</taxon>
        <taxon>Pseudomonadati</taxon>
        <taxon>Verrucomicrobiota</taxon>
        <taxon>Opitutia</taxon>
        <taxon>Puniceicoccales</taxon>
        <taxon>Pelagicoccaceae</taxon>
        <taxon>Pelagicoccus</taxon>
    </lineage>
</organism>
<sequence>MNLQNLFASFAGAGMLSLLGGQVHAATIEGHVRDDDQSLFIEGASVVVQETGASVYTERGGRYVLNDIAEGNYTLVMKAQGYPVQALSVSVDSAADVATANFILSTDVVELEGFTVKGSLIGEAKAQNIQKSAQNLVNAVSSDALGQFVDRNAAEALQRVPGVTVQDSQGEGKFVIIRGADPQLSNIMLDGIEVATPEENGRQTGLNIVTVDQLERLEVSKTWLPNQKGGVIGGTVNLITRSALDRGRMFGSVEAAFTQYDLADDSSHRLNLTFGDVLTDKELSFLGNKRLGVQFSVNMSEDQRATETLTAGWDPSPAPLLQGDPILGYVLNETNFRDFKIVRERKGFSGRLELELAEDQEVFLSFSHNEFDDEETNRESGRGARTGDSNTYAGARRLTPEIAGQLGLDLSDPFNIDRINTIDPTQGSLTYAEAIQLGDLVYDADLKQYTYSRWGGTVSNEFRNIITEDKIFTFQFGGDHRFFDDVDLEWKYYQSDAEQNRVSRGMVLAGSGVQVESLSGGDPNRPIIESLSVGAFYDPTLFQISEDTAAGPYHNLADSEDKRDGFELKATKNYDLFGFRMETEVGGSFDFRDKTFKVNNNNYSSPLGAFDDTLYPLNRIRLSDDVFYGGDSDSFVENFGSDFLYGPTFNVDSTLAFLRDPSSYGAEFGQLPSEINANFTASVTTDYVATEDILGGYFMQTARRGNLQVIAGVRYENTENSFENLSITTRTGDGQFISPAYWRFLDEGVYSSLVRTEREYDYWLPAVHARYDVNDSLVLRASVTETISRPTFTDLVPREVPGISGALFTNVMELPNFELRPWESRNYDLSVEYYFEPLGTASIGIFEKELDGPIYVERRDDVGPNEETAYYAEIYNSTGRNVSPYTFTRRVNGGEGELSGIEFSFNRSLNMLPGFFEKMAIDANYATFDSSVELVTYERLGEEVPLFRQPDETANFSLSYEDDRLFVRASYNLRGAYLNSVRGGGVIDELALLDEPANALDTYVGESERVDLIARYKLRDGLNLFFEGTNLTNEPLVQYQGDETRATSVRYSNPIYTLGLKLNY</sequence>
<feature type="chain" id="PRO_5037404718" evidence="11">
    <location>
        <begin position="26"/>
        <end position="1064"/>
    </location>
</feature>
<keyword evidence="2 8" id="KW-0813">Transport</keyword>
<evidence type="ECO:0000313" key="15">
    <source>
        <dbReference type="Proteomes" id="UP000622317"/>
    </source>
</evidence>
<dbReference type="GO" id="GO:0009279">
    <property type="term" value="C:cell outer membrane"/>
    <property type="evidence" value="ECO:0007669"/>
    <property type="project" value="UniProtKB-SubCell"/>
</dbReference>
<reference evidence="14" key="1">
    <citation type="submission" date="2020-09" db="EMBL/GenBank/DDBJ databases">
        <title>Pelagicoccus enzymogenes sp. nov. with an EPS production, isolated from marine sediment.</title>
        <authorList>
            <person name="Feng X."/>
        </authorList>
    </citation>
    <scope>NUCLEOTIDE SEQUENCE</scope>
    <source>
        <strain evidence="14">NFK12</strain>
    </source>
</reference>
<keyword evidence="15" id="KW-1185">Reference proteome</keyword>
<comment type="similarity">
    <text evidence="8 9">Belongs to the TonB-dependent receptor family.</text>
</comment>
<keyword evidence="7 8" id="KW-0998">Cell outer membrane</keyword>
<keyword evidence="3 8" id="KW-1134">Transmembrane beta strand</keyword>
<dbReference type="Gene3D" id="2.170.130.10">
    <property type="entry name" value="TonB-dependent receptor, plug domain"/>
    <property type="match status" value="1"/>
</dbReference>
<proteinExistence type="inferred from homology"/>
<comment type="caution">
    <text evidence="14">The sequence shown here is derived from an EMBL/GenBank/DDBJ whole genome shotgun (WGS) entry which is preliminary data.</text>
</comment>
<keyword evidence="11" id="KW-0732">Signal</keyword>
<evidence type="ECO:0000256" key="8">
    <source>
        <dbReference type="PROSITE-ProRule" id="PRU01360"/>
    </source>
</evidence>
<evidence type="ECO:0000259" key="13">
    <source>
        <dbReference type="Pfam" id="PF07715"/>
    </source>
</evidence>
<dbReference type="InterPro" id="IPR036942">
    <property type="entry name" value="Beta-barrel_TonB_sf"/>
</dbReference>
<keyword evidence="4 8" id="KW-0812">Transmembrane</keyword>
<evidence type="ECO:0000256" key="2">
    <source>
        <dbReference type="ARBA" id="ARBA00022448"/>
    </source>
</evidence>
<dbReference type="InterPro" id="IPR000531">
    <property type="entry name" value="Beta-barrel_TonB"/>
</dbReference>
<evidence type="ECO:0000256" key="9">
    <source>
        <dbReference type="RuleBase" id="RU003357"/>
    </source>
</evidence>
<evidence type="ECO:0000256" key="5">
    <source>
        <dbReference type="ARBA" id="ARBA00023077"/>
    </source>
</evidence>
<name>A0A927F6I0_9BACT</name>
<dbReference type="Gene3D" id="2.40.170.20">
    <property type="entry name" value="TonB-dependent receptor, beta-barrel domain"/>
    <property type="match status" value="1"/>
</dbReference>
<comment type="subcellular location">
    <subcellularLocation>
        <location evidence="1 8">Cell outer membrane</location>
        <topology evidence="1 8">Multi-pass membrane protein</topology>
    </subcellularLocation>
</comment>
<keyword evidence="14" id="KW-0675">Receptor</keyword>
<dbReference type="InterPro" id="IPR008969">
    <property type="entry name" value="CarboxyPept-like_regulatory"/>
</dbReference>